<organism evidence="2 3">
    <name type="scientific">Streptococcus zalophi</name>
    <dbReference type="NCBI Taxonomy" id="640031"/>
    <lineage>
        <taxon>Bacteria</taxon>
        <taxon>Bacillati</taxon>
        <taxon>Bacillota</taxon>
        <taxon>Bacilli</taxon>
        <taxon>Lactobacillales</taxon>
        <taxon>Streptococcaceae</taxon>
        <taxon>Streptococcus</taxon>
    </lineage>
</organism>
<reference evidence="2 3" key="1">
    <citation type="journal article" date="2021" name="Int. J. Syst. Evol. Microbiol.">
        <title>Streptococcus vicugnae sp. nov., isolated from faeces of alpacas (Vicugna pacos) and cattle (Bos taurus), Streptococcus zalophi sp. nov., and Streptococcus pacificus sp. nov., isolated from respiratory tract of California sea lions (Zalophus californianus).</title>
        <authorList>
            <person name="Volokhov D.V."/>
            <person name="Zagorodnyaya T.A."/>
            <person name="Shen Z."/>
            <person name="Blom J."/>
            <person name="Furtak V.A."/>
            <person name="Eisenberg T."/>
            <person name="Fan P."/>
            <person name="Jeong K.C."/>
            <person name="Gao Y."/>
            <person name="Zhang S."/>
            <person name="Amselle M."/>
        </authorList>
    </citation>
    <scope>NUCLEOTIDE SEQUENCE [LARGE SCALE GENOMIC DNA]</scope>
    <source>
        <strain evidence="3">CSL7508-lung</strain>
    </source>
</reference>
<proteinExistence type="predicted"/>
<evidence type="ECO:0000313" key="2">
    <source>
        <dbReference type="EMBL" id="MBJ8350047.1"/>
    </source>
</evidence>
<protein>
    <recommendedName>
        <fullName evidence="4">Exosortase</fullName>
    </recommendedName>
</protein>
<gene>
    <name evidence="2" type="ORF">JHK64_05305</name>
</gene>
<feature type="transmembrane region" description="Helical" evidence="1">
    <location>
        <begin position="84"/>
        <end position="106"/>
    </location>
</feature>
<feature type="transmembrane region" description="Helical" evidence="1">
    <location>
        <begin position="61"/>
        <end position="78"/>
    </location>
</feature>
<dbReference type="RefSeq" id="WP_199567959.1">
    <property type="nucleotide sequence ID" value="NZ_JAENBP010000005.1"/>
</dbReference>
<feature type="transmembrane region" description="Helical" evidence="1">
    <location>
        <begin position="34"/>
        <end position="54"/>
    </location>
</feature>
<dbReference type="Proteomes" id="UP000644875">
    <property type="component" value="Unassembled WGS sequence"/>
</dbReference>
<evidence type="ECO:0000256" key="1">
    <source>
        <dbReference type="SAM" id="Phobius"/>
    </source>
</evidence>
<dbReference type="AlphaFoldDB" id="A0A934PAF6"/>
<sequence length="107" mass="12139">MTIITIAKKYAIYGIVALIYYLSPLLLIQDTGSAIFILLIILPLFVFIVSEIYTVKNGFKWYFPIVVGLLWIPNIFLLNDSAAFYIVFYGIISLIGQIIGIVIKIFK</sequence>
<keyword evidence="3" id="KW-1185">Reference proteome</keyword>
<feature type="transmembrane region" description="Helical" evidence="1">
    <location>
        <begin position="12"/>
        <end position="28"/>
    </location>
</feature>
<keyword evidence="1" id="KW-0472">Membrane</keyword>
<comment type="caution">
    <text evidence="2">The sequence shown here is derived from an EMBL/GenBank/DDBJ whole genome shotgun (WGS) entry which is preliminary data.</text>
</comment>
<evidence type="ECO:0008006" key="4">
    <source>
        <dbReference type="Google" id="ProtNLM"/>
    </source>
</evidence>
<keyword evidence="1" id="KW-1133">Transmembrane helix</keyword>
<keyword evidence="1" id="KW-0812">Transmembrane</keyword>
<name>A0A934PAF6_9STRE</name>
<dbReference type="EMBL" id="JAENBP010000005">
    <property type="protein sequence ID" value="MBJ8350047.1"/>
    <property type="molecule type" value="Genomic_DNA"/>
</dbReference>
<evidence type="ECO:0000313" key="3">
    <source>
        <dbReference type="Proteomes" id="UP000644875"/>
    </source>
</evidence>
<accession>A0A934PAF6</accession>